<dbReference type="EC" id="1.11.1.21" evidence="1"/>
<dbReference type="InterPro" id="IPR010255">
    <property type="entry name" value="Haem_peroxidase_sf"/>
</dbReference>
<evidence type="ECO:0000313" key="2">
    <source>
        <dbReference type="Proteomes" id="UP000197290"/>
    </source>
</evidence>
<comment type="caution">
    <text evidence="1">The sequence shown here is derived from an EMBL/GenBank/DDBJ whole genome shotgun (WGS) entry which is preliminary data.</text>
</comment>
<accession>A0A245ZML4</accession>
<keyword evidence="1" id="KW-0560">Oxidoreductase</keyword>
<sequence length="80" mass="8546">MRSAPIGTARPTASSPRALAPNGLFTVLASIDYEWQKANEQGHRFRNGGAQRFTATCDDLILGANSQLHAIAEVYGSENG</sequence>
<dbReference type="GO" id="GO:0020037">
    <property type="term" value="F:heme binding"/>
    <property type="evidence" value="ECO:0007669"/>
    <property type="project" value="InterPro"/>
</dbReference>
<dbReference type="GO" id="GO:0006979">
    <property type="term" value="P:response to oxidative stress"/>
    <property type="evidence" value="ECO:0007669"/>
    <property type="project" value="InterPro"/>
</dbReference>
<dbReference type="Gene3D" id="1.10.420.10">
    <property type="entry name" value="Peroxidase, domain 2"/>
    <property type="match status" value="1"/>
</dbReference>
<reference evidence="1 2" key="1">
    <citation type="submission" date="2017-03" db="EMBL/GenBank/DDBJ databases">
        <title>Genome sequence of Sphingomonas dokdonensis DSM 21029.</title>
        <authorList>
            <person name="Poehlein A."/>
            <person name="Wuebbeler J.H."/>
            <person name="Steinbuechel A."/>
            <person name="Daniel R."/>
        </authorList>
    </citation>
    <scope>NUCLEOTIDE SEQUENCE [LARGE SCALE GENOMIC DNA]</scope>
    <source>
        <strain evidence="1 2">DSM 21029</strain>
    </source>
</reference>
<gene>
    <name evidence="1" type="primary">katG_1</name>
    <name evidence="1" type="ORF">SPDO_09910</name>
</gene>
<protein>
    <submittedName>
        <fullName evidence="1">Catalase-peroxidase</fullName>
        <ecNumber evidence="1">1.11.1.21</ecNumber>
    </submittedName>
</protein>
<evidence type="ECO:0000313" key="1">
    <source>
        <dbReference type="EMBL" id="OWK30986.1"/>
    </source>
</evidence>
<name>A0A245ZML4_9SPHN</name>
<keyword evidence="2" id="KW-1185">Reference proteome</keyword>
<proteinExistence type="predicted"/>
<dbReference type="SUPFAM" id="SSF48113">
    <property type="entry name" value="Heme-dependent peroxidases"/>
    <property type="match status" value="1"/>
</dbReference>
<dbReference type="Proteomes" id="UP000197290">
    <property type="component" value="Unassembled WGS sequence"/>
</dbReference>
<keyword evidence="1" id="KW-0575">Peroxidase</keyword>
<dbReference type="AlphaFoldDB" id="A0A245ZML4"/>
<dbReference type="EMBL" id="NBBI01000002">
    <property type="protein sequence ID" value="OWK30986.1"/>
    <property type="molecule type" value="Genomic_DNA"/>
</dbReference>
<dbReference type="GO" id="GO:0004601">
    <property type="term" value="F:peroxidase activity"/>
    <property type="evidence" value="ECO:0007669"/>
    <property type="project" value="UniProtKB-KW"/>
</dbReference>
<organism evidence="1 2">
    <name type="scientific">Sphingomonas dokdonensis</name>
    <dbReference type="NCBI Taxonomy" id="344880"/>
    <lineage>
        <taxon>Bacteria</taxon>
        <taxon>Pseudomonadati</taxon>
        <taxon>Pseudomonadota</taxon>
        <taxon>Alphaproteobacteria</taxon>
        <taxon>Sphingomonadales</taxon>
        <taxon>Sphingomonadaceae</taxon>
        <taxon>Sphingomonas</taxon>
    </lineage>
</organism>